<dbReference type="InterPro" id="IPR052960">
    <property type="entry name" value="GlcN6P_deaminase-like"/>
</dbReference>
<dbReference type="SUPFAM" id="SSF100950">
    <property type="entry name" value="NagB/RpiA/CoA transferase-like"/>
    <property type="match status" value="1"/>
</dbReference>
<proteinExistence type="predicted"/>
<dbReference type="Proteomes" id="UP000319852">
    <property type="component" value="Chromosome"/>
</dbReference>
<keyword evidence="1" id="KW-0378">Hydrolase</keyword>
<name>A0A517MTJ4_9BACT</name>
<dbReference type="EMBL" id="CP036263">
    <property type="protein sequence ID" value="QDS98205.1"/>
    <property type="molecule type" value="Genomic_DNA"/>
</dbReference>
<dbReference type="PANTHER" id="PTHR42892:SF1">
    <property type="entry name" value="GLUCOSAMINE-6-PHOSPHATE ISOMERASE"/>
    <property type="match status" value="1"/>
</dbReference>
<gene>
    <name evidence="1" type="primary">nagB_1</name>
    <name evidence="1" type="ORF">HG15A2_14780</name>
</gene>
<sequence>MANSFDYELSQYLEFRDKEVCQRVRQIKRQDITNTPSDKLKIRVIEHETAFQFSFLMDIVSGIKRALDEGSKQYVLILPAPNPNYAFVAKMINDLNIPCHHVHTFNMDEYANEDGKTAPKNWKGGFQYWMYHDLFDRIRPELRMPDEQIHFPNDKNVNDYSKMLEDKGGADVCYGGIGWCGHIAFFEPHLGREFADDLDGYLEQGSRIVDLSPITVCQNSLYADAGSAGDWSWVPPKAATIGPKDLKNSKLVSFWNGFGAGESVWQRYITRLAAHGPVTPLVPASILQVINSELILSGSVAADCSTETSERRTEMVI</sequence>
<dbReference type="EC" id="3.5.99.6" evidence="1"/>
<dbReference type="Gene3D" id="3.40.50.1360">
    <property type="match status" value="1"/>
</dbReference>
<organism evidence="1 2">
    <name type="scientific">Adhaeretor mobilis</name>
    <dbReference type="NCBI Taxonomy" id="1930276"/>
    <lineage>
        <taxon>Bacteria</taxon>
        <taxon>Pseudomonadati</taxon>
        <taxon>Planctomycetota</taxon>
        <taxon>Planctomycetia</taxon>
        <taxon>Pirellulales</taxon>
        <taxon>Lacipirellulaceae</taxon>
        <taxon>Adhaeretor</taxon>
    </lineage>
</organism>
<reference evidence="1 2" key="1">
    <citation type="submission" date="2019-02" db="EMBL/GenBank/DDBJ databases">
        <title>Deep-cultivation of Planctomycetes and their phenomic and genomic characterization uncovers novel biology.</title>
        <authorList>
            <person name="Wiegand S."/>
            <person name="Jogler M."/>
            <person name="Boedeker C."/>
            <person name="Pinto D."/>
            <person name="Vollmers J."/>
            <person name="Rivas-Marin E."/>
            <person name="Kohn T."/>
            <person name="Peeters S.H."/>
            <person name="Heuer A."/>
            <person name="Rast P."/>
            <person name="Oberbeckmann S."/>
            <person name="Bunk B."/>
            <person name="Jeske O."/>
            <person name="Meyerdierks A."/>
            <person name="Storesund J.E."/>
            <person name="Kallscheuer N."/>
            <person name="Luecker S."/>
            <person name="Lage O.M."/>
            <person name="Pohl T."/>
            <person name="Merkel B.J."/>
            <person name="Hornburger P."/>
            <person name="Mueller R.-W."/>
            <person name="Bruemmer F."/>
            <person name="Labrenz M."/>
            <person name="Spormann A.M."/>
            <person name="Op den Camp H."/>
            <person name="Overmann J."/>
            <person name="Amann R."/>
            <person name="Jetten M.S.M."/>
            <person name="Mascher T."/>
            <person name="Medema M.H."/>
            <person name="Devos D.P."/>
            <person name="Kaster A.-K."/>
            <person name="Ovreas L."/>
            <person name="Rohde M."/>
            <person name="Galperin M.Y."/>
            <person name="Jogler C."/>
        </authorList>
    </citation>
    <scope>NUCLEOTIDE SEQUENCE [LARGE SCALE GENOMIC DNA]</scope>
    <source>
        <strain evidence="1 2">HG15A2</strain>
    </source>
</reference>
<dbReference type="GO" id="GO:0004342">
    <property type="term" value="F:glucosamine-6-phosphate deaminase activity"/>
    <property type="evidence" value="ECO:0007669"/>
    <property type="project" value="UniProtKB-EC"/>
</dbReference>
<accession>A0A517MTJ4</accession>
<dbReference type="KEGG" id="amob:HG15A2_14780"/>
<dbReference type="PANTHER" id="PTHR42892">
    <property type="entry name" value="GLUCOSAMINE-6-PHOSPHATE DEAMINASE-LIKE PROTEIN BT_0258-RELATED"/>
    <property type="match status" value="1"/>
</dbReference>
<protein>
    <submittedName>
        <fullName evidence="1">Glucosamine-6-phosphate deaminase</fullName>
        <ecNumber evidence="1">3.5.99.6</ecNumber>
    </submittedName>
</protein>
<evidence type="ECO:0000313" key="1">
    <source>
        <dbReference type="EMBL" id="QDS98205.1"/>
    </source>
</evidence>
<keyword evidence="2" id="KW-1185">Reference proteome</keyword>
<dbReference type="RefSeq" id="WP_218932378.1">
    <property type="nucleotide sequence ID" value="NZ_CP036263.1"/>
</dbReference>
<dbReference type="InterPro" id="IPR037171">
    <property type="entry name" value="NagB/RpiA_transferase-like"/>
</dbReference>
<evidence type="ECO:0000313" key="2">
    <source>
        <dbReference type="Proteomes" id="UP000319852"/>
    </source>
</evidence>
<dbReference type="AlphaFoldDB" id="A0A517MTJ4"/>